<dbReference type="PANTHER" id="PTHR34610:SF3">
    <property type="entry name" value="SSL7007 PROTEIN"/>
    <property type="match status" value="1"/>
</dbReference>
<organism evidence="2 3">
    <name type="scientific">Acetomicrobium hydrogeniformans ATCC BAA-1850</name>
    <dbReference type="NCBI Taxonomy" id="592015"/>
    <lineage>
        <taxon>Bacteria</taxon>
        <taxon>Thermotogati</taxon>
        <taxon>Synergistota</taxon>
        <taxon>Synergistia</taxon>
        <taxon>Synergistales</taxon>
        <taxon>Acetomicrobiaceae</taxon>
        <taxon>Acetomicrobium</taxon>
    </lineage>
</organism>
<dbReference type="PANTHER" id="PTHR34610">
    <property type="entry name" value="SSL7007 PROTEIN"/>
    <property type="match status" value="1"/>
</dbReference>
<accession>A0A0T5X7T5</accession>
<evidence type="ECO:0000313" key="3">
    <source>
        <dbReference type="Proteomes" id="UP000005273"/>
    </source>
</evidence>
<dbReference type="Proteomes" id="UP000005273">
    <property type="component" value="Unassembled WGS sequence"/>
</dbReference>
<dbReference type="STRING" id="592015.HMPREF1705_04347"/>
<dbReference type="OrthoDB" id="32918at2"/>
<proteinExistence type="predicted"/>
<reference evidence="3" key="1">
    <citation type="submission" date="2012-09" db="EMBL/GenBank/DDBJ databases">
        <authorList>
            <person name="Weinstock G."/>
            <person name="Sodergren E."/>
            <person name="Clifton S."/>
            <person name="Fulton L."/>
            <person name="Fulton B."/>
            <person name="Courtney L."/>
            <person name="Fronick C."/>
            <person name="Harrison M."/>
            <person name="Strong C."/>
            <person name="Farmer C."/>
            <person name="Delehaunty K."/>
            <person name="Markovic C."/>
            <person name="Hall O."/>
            <person name="Minx P."/>
            <person name="Tomlinson C."/>
            <person name="Mitreva M."/>
            <person name="Nelson J."/>
            <person name="Hou S."/>
            <person name="Wollam A."/>
            <person name="Pepin K.H."/>
            <person name="Johnson M."/>
            <person name="Bhonagiri V."/>
            <person name="Nash W.E."/>
            <person name="Suruliraj S."/>
            <person name="Warren W."/>
            <person name="Chinwalla A."/>
            <person name="Mardis E.R."/>
            <person name="Wilson R.K."/>
        </authorList>
    </citation>
    <scope>NUCLEOTIDE SEQUENCE [LARGE SCALE GENOMIC DNA]</scope>
    <source>
        <strain evidence="3">OS1</strain>
    </source>
</reference>
<sequence length="148" mass="17064">MRIVVDTNVLLSGFISRESYPANVIDSWIAKNFEPTVSSEIIQEYCEVMVRDKFSALGTTEERLNLIHMMLSFEHVVLVDPKEKICLIEDDPKDNIFIECALAGECKFIVSGDHHLLKLKEYKDIKIVTAKELITTLQLRVYHYKTTK</sequence>
<dbReference type="SMART" id="SM00670">
    <property type="entry name" value="PINc"/>
    <property type="match status" value="1"/>
</dbReference>
<gene>
    <name evidence="2" type="ORF">HMPREF1705_04347</name>
</gene>
<dbReference type="AlphaFoldDB" id="A0A0T5X7T5"/>
<dbReference type="InterPro" id="IPR029060">
    <property type="entry name" value="PIN-like_dom_sf"/>
</dbReference>
<dbReference type="NCBIfam" id="TIGR00305">
    <property type="entry name" value="putative toxin-antitoxin system toxin component, PIN family"/>
    <property type="match status" value="1"/>
</dbReference>
<dbReference type="RefSeq" id="WP_009200708.1">
    <property type="nucleotide sequence ID" value="NZ_ACJX03000001.1"/>
</dbReference>
<dbReference type="InterPro" id="IPR002716">
    <property type="entry name" value="PIN_dom"/>
</dbReference>
<comment type="caution">
    <text evidence="2">The sequence shown here is derived from an EMBL/GenBank/DDBJ whole genome shotgun (WGS) entry which is preliminary data.</text>
</comment>
<name>A0A0T5X7T5_9BACT</name>
<dbReference type="SUPFAM" id="SSF88723">
    <property type="entry name" value="PIN domain-like"/>
    <property type="match status" value="1"/>
</dbReference>
<keyword evidence="3" id="KW-1185">Reference proteome</keyword>
<dbReference type="EMBL" id="ACJX03000001">
    <property type="protein sequence ID" value="KRT34410.1"/>
    <property type="molecule type" value="Genomic_DNA"/>
</dbReference>
<evidence type="ECO:0000259" key="1">
    <source>
        <dbReference type="SMART" id="SM00670"/>
    </source>
</evidence>
<feature type="domain" description="PIN" evidence="1">
    <location>
        <begin position="1"/>
        <end position="118"/>
    </location>
</feature>
<evidence type="ECO:0000313" key="2">
    <source>
        <dbReference type="EMBL" id="KRT34410.1"/>
    </source>
</evidence>
<protein>
    <submittedName>
        <fullName evidence="2">Toxin-antitoxin system toxin component, PIN family</fullName>
    </submittedName>
</protein>
<dbReference type="eggNOG" id="COG1569">
    <property type="taxonomic scope" value="Bacteria"/>
</dbReference>
<dbReference type="InterPro" id="IPR002850">
    <property type="entry name" value="PIN_toxin-like"/>
</dbReference>
<dbReference type="Pfam" id="PF13470">
    <property type="entry name" value="PIN_3"/>
    <property type="match status" value="1"/>
</dbReference>